<dbReference type="InterPro" id="IPR036010">
    <property type="entry name" value="2Fe-2S_ferredoxin-like_sf"/>
</dbReference>
<dbReference type="EMBL" id="FXUL01000018">
    <property type="protein sequence ID" value="SMP72847.1"/>
    <property type="molecule type" value="Genomic_DNA"/>
</dbReference>
<comment type="caution">
    <text evidence="6">The sequence shown here is derived from an EMBL/GenBank/DDBJ whole genome shotgun (WGS) entry which is preliminary data.</text>
</comment>
<evidence type="ECO:0000313" key="6">
    <source>
        <dbReference type="EMBL" id="SMP72847.1"/>
    </source>
</evidence>
<dbReference type="PRINTS" id="PR00371">
    <property type="entry name" value="FPNCR"/>
</dbReference>
<dbReference type="Pfam" id="PF00970">
    <property type="entry name" value="FAD_binding_6"/>
    <property type="match status" value="1"/>
</dbReference>
<comment type="cofactor">
    <cofactor evidence="1">
        <name>FAD</name>
        <dbReference type="ChEBI" id="CHEBI:57692"/>
    </cofactor>
</comment>
<dbReference type="Gene3D" id="3.10.20.30">
    <property type="match status" value="1"/>
</dbReference>
<comment type="cofactor">
    <cofactor evidence="3">
        <name>[2Fe-2S] cluster</name>
        <dbReference type="ChEBI" id="CHEBI:190135"/>
    </cofactor>
</comment>
<dbReference type="InterPro" id="IPR001041">
    <property type="entry name" value="2Fe-2S_ferredoxin-type"/>
</dbReference>
<dbReference type="SUPFAM" id="SSF52343">
    <property type="entry name" value="Ferredoxin reductase-like, C-terminal NADP-linked domain"/>
    <property type="match status" value="1"/>
</dbReference>
<feature type="domain" description="2Fe-2S ferredoxin-type" evidence="4">
    <location>
        <begin position="3"/>
        <end position="92"/>
    </location>
</feature>
<dbReference type="InterPro" id="IPR008333">
    <property type="entry name" value="Cbr1-like_FAD-bd_dom"/>
</dbReference>
<dbReference type="Gene3D" id="2.40.30.10">
    <property type="entry name" value="Translation factors"/>
    <property type="match status" value="1"/>
</dbReference>
<organism evidence="6 7">
    <name type="scientific">Noviherbaspirillum suwonense</name>
    <dbReference type="NCBI Taxonomy" id="1224511"/>
    <lineage>
        <taxon>Bacteria</taxon>
        <taxon>Pseudomonadati</taxon>
        <taxon>Pseudomonadota</taxon>
        <taxon>Betaproteobacteria</taxon>
        <taxon>Burkholderiales</taxon>
        <taxon>Oxalobacteraceae</taxon>
        <taxon>Noviherbaspirillum</taxon>
    </lineage>
</organism>
<dbReference type="PANTHER" id="PTHR47354:SF5">
    <property type="entry name" value="PROTEIN RFBI"/>
    <property type="match status" value="1"/>
</dbReference>
<dbReference type="CDD" id="cd06189">
    <property type="entry name" value="flavin_oxioreductase"/>
    <property type="match status" value="1"/>
</dbReference>
<dbReference type="Pfam" id="PF00111">
    <property type="entry name" value="Fer2"/>
    <property type="match status" value="1"/>
</dbReference>
<dbReference type="Gene3D" id="3.40.50.80">
    <property type="entry name" value="Nucleotide-binding domain of ferredoxin-NADP reductase (FNR) module"/>
    <property type="match status" value="1"/>
</dbReference>
<dbReference type="InterPro" id="IPR050415">
    <property type="entry name" value="MRET"/>
</dbReference>
<dbReference type="SUPFAM" id="SSF54292">
    <property type="entry name" value="2Fe-2S ferredoxin-like"/>
    <property type="match status" value="1"/>
</dbReference>
<evidence type="ECO:0000256" key="2">
    <source>
        <dbReference type="ARBA" id="ARBA00022714"/>
    </source>
</evidence>
<keyword evidence="2" id="KW-0411">Iron-sulfur</keyword>
<sequence>MSYLIRVAQSDIEFECAEGATILEAARKGGYELPYSCRTGICGSCKGHLVSGNVDMPGTSEALSAEERDAGYTLFCQARPTSDVEIGARSINKLDPNAHQQVDAKVYKLTRIANDVTVLQLRFPAGKRVRFKAGQYLQVLMADGSRRSYSMANPPHQNDGVQLHIRHLPGGRFSSYLESTAAAGDIVRVEMPFGDFYLREDTGKPLVFVASGTGFAPIKSILEDMFKRGAPLRPITLYWGARRKADLYQMELPEKWAKQYSDFRFIPVLSEEDDGASRTGFVHQAVVEDFPSLAGHEVYACGVPAMITAARKDFTGLCGLPVNAFFCDAFVTEAAQD</sequence>
<evidence type="ECO:0000259" key="4">
    <source>
        <dbReference type="PROSITE" id="PS51085"/>
    </source>
</evidence>
<protein>
    <submittedName>
        <fullName evidence="6">CDP-4-dehydro-6-deoxyglucose reductase</fullName>
    </submittedName>
</protein>
<dbReference type="InterPro" id="IPR039261">
    <property type="entry name" value="FNR_nucleotide-bd"/>
</dbReference>
<dbReference type="InterPro" id="IPR017927">
    <property type="entry name" value="FAD-bd_FR_type"/>
</dbReference>
<evidence type="ECO:0000259" key="5">
    <source>
        <dbReference type="PROSITE" id="PS51384"/>
    </source>
</evidence>
<dbReference type="InterPro" id="IPR006058">
    <property type="entry name" value="2Fe2S_fd_BS"/>
</dbReference>
<feature type="domain" description="FAD-binding FR-type" evidence="5">
    <location>
        <begin position="99"/>
        <end position="199"/>
    </location>
</feature>
<keyword evidence="2" id="KW-0001">2Fe-2S</keyword>
<dbReference type="PRINTS" id="PR00410">
    <property type="entry name" value="PHEHYDRXLASE"/>
</dbReference>
<evidence type="ECO:0000256" key="1">
    <source>
        <dbReference type="ARBA" id="ARBA00001974"/>
    </source>
</evidence>
<dbReference type="InterPro" id="IPR001709">
    <property type="entry name" value="Flavoprot_Pyr_Nucl_cyt_Rdtase"/>
</dbReference>
<dbReference type="PROSITE" id="PS51384">
    <property type="entry name" value="FAD_FR"/>
    <property type="match status" value="1"/>
</dbReference>
<dbReference type="CDD" id="cd00207">
    <property type="entry name" value="fer2"/>
    <property type="match status" value="1"/>
</dbReference>
<name>A0ABY1QJC7_9BURK</name>
<evidence type="ECO:0000256" key="3">
    <source>
        <dbReference type="ARBA" id="ARBA00034078"/>
    </source>
</evidence>
<proteinExistence type="predicted"/>
<dbReference type="Proteomes" id="UP001158049">
    <property type="component" value="Unassembled WGS sequence"/>
</dbReference>
<reference evidence="6 7" key="1">
    <citation type="submission" date="2017-05" db="EMBL/GenBank/DDBJ databases">
        <authorList>
            <person name="Varghese N."/>
            <person name="Submissions S."/>
        </authorList>
    </citation>
    <scope>NUCLEOTIDE SEQUENCE [LARGE SCALE GENOMIC DNA]</scope>
    <source>
        <strain evidence="6 7">DSM 26001</strain>
    </source>
</reference>
<gene>
    <name evidence="6" type="ORF">SAMN06295970_118129</name>
</gene>
<accession>A0ABY1QJC7</accession>
<keyword evidence="7" id="KW-1185">Reference proteome</keyword>
<dbReference type="RefSeq" id="WP_283444179.1">
    <property type="nucleotide sequence ID" value="NZ_FXUL01000018.1"/>
</dbReference>
<dbReference type="PROSITE" id="PS51085">
    <property type="entry name" value="2FE2S_FER_2"/>
    <property type="match status" value="1"/>
</dbReference>
<dbReference type="PROSITE" id="PS00197">
    <property type="entry name" value="2FE2S_FER_1"/>
    <property type="match status" value="1"/>
</dbReference>
<dbReference type="InterPro" id="IPR012675">
    <property type="entry name" value="Beta-grasp_dom_sf"/>
</dbReference>
<keyword evidence="2" id="KW-0479">Metal-binding</keyword>
<dbReference type="Pfam" id="PF00175">
    <property type="entry name" value="NAD_binding_1"/>
    <property type="match status" value="1"/>
</dbReference>
<dbReference type="SUPFAM" id="SSF63380">
    <property type="entry name" value="Riboflavin synthase domain-like"/>
    <property type="match status" value="1"/>
</dbReference>
<evidence type="ECO:0000313" key="7">
    <source>
        <dbReference type="Proteomes" id="UP001158049"/>
    </source>
</evidence>
<dbReference type="PANTHER" id="PTHR47354">
    <property type="entry name" value="NADH OXIDOREDUCTASE HCR"/>
    <property type="match status" value="1"/>
</dbReference>
<dbReference type="InterPro" id="IPR017938">
    <property type="entry name" value="Riboflavin_synthase-like_b-brl"/>
</dbReference>
<dbReference type="InterPro" id="IPR001433">
    <property type="entry name" value="OxRdtase_FAD/NAD-bd"/>
</dbReference>
<keyword evidence="2" id="KW-0408">Iron</keyword>